<dbReference type="InParanoid" id="D3B1I6"/>
<dbReference type="InterPro" id="IPR014764">
    <property type="entry name" value="DCN-prot"/>
</dbReference>
<name>D3B1I6_HETP5</name>
<evidence type="ECO:0000313" key="4">
    <source>
        <dbReference type="EMBL" id="EFA85160.1"/>
    </source>
</evidence>
<evidence type="ECO:0000256" key="2">
    <source>
        <dbReference type="SAM" id="MobiDB-lite"/>
    </source>
</evidence>
<evidence type="ECO:0000259" key="3">
    <source>
        <dbReference type="PROSITE" id="PS51229"/>
    </source>
</evidence>
<comment type="caution">
    <text evidence="4">The sequence shown here is derived from an EMBL/GenBank/DDBJ whole genome shotgun (WGS) entry which is preliminary data.</text>
</comment>
<dbReference type="Gene3D" id="1.10.238.200">
    <property type="entry name" value="Cullin, PONY binding domain"/>
    <property type="match status" value="1"/>
</dbReference>
<dbReference type="AlphaFoldDB" id="D3B1I6"/>
<dbReference type="GeneID" id="31357685"/>
<dbReference type="EMBL" id="ADBJ01000008">
    <property type="protein sequence ID" value="EFA85160.1"/>
    <property type="molecule type" value="Genomic_DNA"/>
</dbReference>
<keyword evidence="5" id="KW-1185">Reference proteome</keyword>
<dbReference type="GO" id="GO:0032182">
    <property type="term" value="F:ubiquitin-like protein binding"/>
    <property type="evidence" value="ECO:0007669"/>
    <property type="project" value="TreeGrafter"/>
</dbReference>
<organism evidence="4 5">
    <name type="scientific">Heterostelium pallidum (strain ATCC 26659 / Pp 5 / PN500)</name>
    <name type="common">Cellular slime mold</name>
    <name type="synonym">Polysphondylium pallidum</name>
    <dbReference type="NCBI Taxonomy" id="670386"/>
    <lineage>
        <taxon>Eukaryota</taxon>
        <taxon>Amoebozoa</taxon>
        <taxon>Evosea</taxon>
        <taxon>Eumycetozoa</taxon>
        <taxon>Dictyostelia</taxon>
        <taxon>Acytosteliales</taxon>
        <taxon>Acytosteliaceae</taxon>
        <taxon>Heterostelium</taxon>
    </lineage>
</organism>
<feature type="domain" description="DCUN1" evidence="3">
    <location>
        <begin position="34"/>
        <end position="224"/>
    </location>
</feature>
<accession>D3B1I6</accession>
<proteinExistence type="predicted"/>
<dbReference type="PANTHER" id="PTHR12281">
    <property type="entry name" value="RP42 RELATED"/>
    <property type="match status" value="1"/>
</dbReference>
<dbReference type="OMA" id="SEDHGHK"/>
<dbReference type="RefSeq" id="XP_020437269.1">
    <property type="nucleotide sequence ID" value="XM_020573152.1"/>
</dbReference>
<reference evidence="4 5" key="1">
    <citation type="journal article" date="2011" name="Genome Res.">
        <title>Phylogeny-wide analysis of social amoeba genomes highlights ancient origins for complex intercellular communication.</title>
        <authorList>
            <person name="Heidel A.J."/>
            <person name="Lawal H.M."/>
            <person name="Felder M."/>
            <person name="Schilde C."/>
            <person name="Helps N.R."/>
            <person name="Tunggal B."/>
            <person name="Rivero F."/>
            <person name="John U."/>
            <person name="Schleicher M."/>
            <person name="Eichinger L."/>
            <person name="Platzer M."/>
            <person name="Noegel A.A."/>
            <person name="Schaap P."/>
            <person name="Gloeckner G."/>
        </authorList>
    </citation>
    <scope>NUCLEOTIDE SEQUENCE [LARGE SCALE GENOMIC DNA]</scope>
    <source>
        <strain evidence="5">ATCC 26659 / Pp 5 / PN500</strain>
    </source>
</reference>
<evidence type="ECO:0000256" key="1">
    <source>
        <dbReference type="RuleBase" id="RU410713"/>
    </source>
</evidence>
<dbReference type="PANTHER" id="PTHR12281:SF12">
    <property type="entry name" value="DEFECTIVE IN CULLIN NEDDYLATION PROTEIN"/>
    <property type="match status" value="1"/>
</dbReference>
<dbReference type="Pfam" id="PF03556">
    <property type="entry name" value="Cullin_binding"/>
    <property type="match status" value="1"/>
</dbReference>
<dbReference type="Gene3D" id="1.10.238.10">
    <property type="entry name" value="EF-hand"/>
    <property type="match status" value="1"/>
</dbReference>
<dbReference type="PROSITE" id="PS51229">
    <property type="entry name" value="DCUN1"/>
    <property type="match status" value="1"/>
</dbReference>
<comment type="function">
    <text evidence="1">Neddylation of cullins play an essential role in the regulation of SCF-type complexes activity.</text>
</comment>
<dbReference type="GO" id="GO:0097602">
    <property type="term" value="F:cullin family protein binding"/>
    <property type="evidence" value="ECO:0007669"/>
    <property type="project" value="TreeGrafter"/>
</dbReference>
<dbReference type="GO" id="GO:0000151">
    <property type="term" value="C:ubiquitin ligase complex"/>
    <property type="evidence" value="ECO:0007669"/>
    <property type="project" value="TreeGrafter"/>
</dbReference>
<dbReference type="Proteomes" id="UP000001396">
    <property type="component" value="Unassembled WGS sequence"/>
</dbReference>
<dbReference type="GO" id="GO:0031624">
    <property type="term" value="F:ubiquitin conjugating enzyme binding"/>
    <property type="evidence" value="ECO:0007669"/>
    <property type="project" value="TreeGrafter"/>
</dbReference>
<dbReference type="STRING" id="670386.D3B1I6"/>
<dbReference type="GO" id="GO:0045116">
    <property type="term" value="P:protein neddylation"/>
    <property type="evidence" value="ECO:0007669"/>
    <property type="project" value="TreeGrafter"/>
</dbReference>
<dbReference type="InterPro" id="IPR005176">
    <property type="entry name" value="PONY_dom"/>
</dbReference>
<dbReference type="FunCoup" id="D3B1I6">
    <property type="interactions" value="5"/>
</dbReference>
<feature type="region of interest" description="Disordered" evidence="2">
    <location>
        <begin position="1"/>
        <end position="27"/>
    </location>
</feature>
<gene>
    <name evidence="4" type="ORF">PPL_02160</name>
</gene>
<evidence type="ECO:0000313" key="5">
    <source>
        <dbReference type="Proteomes" id="UP000001396"/>
    </source>
</evidence>
<sequence>MARKASTKTTTVNRKRKTVEDEDKSEQPVVKKVAAVSPLASLFDKYKDAEEPNCIGPDGVTKFCEDLGFAPDSIQVLILAWQMNASKMGYFTFEEFKKGFEKLHCTDLIQLKKELQGFSHTIKVDPAKFAELYKFSFGFASEIVNKKSVELAIAAEMLELVIPDGPHTKTFISFLNSTKNYKVINKDQWICFLEFSKTVKEDLSNYDEYEAWPLLIDEFVDFVKDLKK</sequence>
<protein>
    <recommendedName>
        <fullName evidence="1">Defective in cullin neddylation protein</fullName>
    </recommendedName>
</protein>
<dbReference type="InterPro" id="IPR042460">
    <property type="entry name" value="DCN1-like_PONY"/>
</dbReference>